<dbReference type="Gene3D" id="3.20.20.80">
    <property type="entry name" value="Glycosidases"/>
    <property type="match status" value="1"/>
</dbReference>
<sequence>MSQAKAHWLTPSIIVWPGAAVTDRYALVHAAEGGITSGREGISGGTSVGLQVESAGLADDLKARHPHLANATALRLPAELSAKAPELLKGQLVMARFDVTGRLLDSTALQTAGVLDALYAGAAQAQVLGAAIQGGVPTFRLWAPTARSVELLVFDAPSGGSPDIRPMHQDAASGTWSVVGDAAMTNRQYYLYRVKVYVRSTGKVETNVVTDPYSLGLSANSERSMVVDLESALSQPAGWSAHAIPSLAGIEDISLYELHVRDFSASDFSVPVADRGKFLAFSHASSAGMRHLKTLAAAGLTHVHLLPVNDLSSIQELPALQQLPAISLADAADSENQQAAVAAVADRDAYNWGYDPLHYTVPEGSYASDPNGLARIRELRSAIVALHNAGLRVVLDVVYNHTPASGQDGKSVLDRIVPGYYHRLSANGSVETSSCCANTATENIMMAKLMIDSTKVWAAQYKVDGFRFDLMGHQPLSVMQQLQREVNQAAGRDIYIYGEGWNFGEVQNNARFKQASQQNLAGTGIGSFSDRLRDAVRGGGPFDGGDALIRNQGFVNGLCFAPNDGFACDAVRRTAALHQQDLIRLGLAGNLRDFTLQDHSGNSRRGATFDYNGVPAGYTQRPQEQIAYISAHDNQTLFDISQYKHDRSVSSAERARAQAVGLSLIAFSQGIPFFHAGDELLRSKSLERDSYNAGDWFNRIDWTYQANNWGVGLPSKERNGDNWSIMKPLLADTTLAVKAADITFTCERFLDWLKIRRSSSLFRLASLEQVQSRVSFPDVLANRTPGVIVMRLDGRNLSGSQYKAIYVVFNASTSAVTSSLGGGIGNLTLHPTQQSSSDPIVRTATYSAERQIVVVPARTTAVFVETDA</sequence>
<dbReference type="CDD" id="cd02860">
    <property type="entry name" value="E_set_Pullulanase"/>
    <property type="match status" value="1"/>
</dbReference>
<comment type="caution">
    <text evidence="3">The sequence shown here is derived from an EMBL/GenBank/DDBJ whole genome shotgun (WGS) entry which is preliminary data.</text>
</comment>
<dbReference type="Pfam" id="PF02922">
    <property type="entry name" value="CBM_48"/>
    <property type="match status" value="1"/>
</dbReference>
<name>A0ABT7E2K9_9NEIS</name>
<dbReference type="InterPro" id="IPR006047">
    <property type="entry name" value="GH13_cat_dom"/>
</dbReference>
<feature type="domain" description="Glycosyl hydrolase family 13 catalytic" evidence="2">
    <location>
        <begin position="300"/>
        <end position="738"/>
    </location>
</feature>
<dbReference type="SUPFAM" id="SSF51445">
    <property type="entry name" value="(Trans)glycosidases"/>
    <property type="match status" value="1"/>
</dbReference>
<dbReference type="InterPro" id="IPR004193">
    <property type="entry name" value="Glyco_hydro_13_N"/>
</dbReference>
<dbReference type="Gene3D" id="2.60.40.1130">
    <property type="entry name" value="Rab geranylgeranyltransferase alpha-subunit, insert domain"/>
    <property type="match status" value="1"/>
</dbReference>
<keyword evidence="4" id="KW-1185">Reference proteome</keyword>
<dbReference type="InterPro" id="IPR014756">
    <property type="entry name" value="Ig_E-set"/>
</dbReference>
<dbReference type="CDD" id="cd11341">
    <property type="entry name" value="AmyAc_Pullulanase_LD-like"/>
    <property type="match status" value="1"/>
</dbReference>
<dbReference type="InterPro" id="IPR024561">
    <property type="entry name" value="Pullul_strch_C"/>
</dbReference>
<dbReference type="Pfam" id="PF11852">
    <property type="entry name" value="Pullul_strch_C"/>
    <property type="match status" value="1"/>
</dbReference>
<evidence type="ECO:0000313" key="4">
    <source>
        <dbReference type="Proteomes" id="UP001172778"/>
    </source>
</evidence>
<dbReference type="InterPro" id="IPR011839">
    <property type="entry name" value="Pullul_strch"/>
</dbReference>
<dbReference type="Gene3D" id="2.60.40.1180">
    <property type="entry name" value="Golgi alpha-mannosidase II"/>
    <property type="match status" value="1"/>
</dbReference>
<dbReference type="Pfam" id="PF17967">
    <property type="entry name" value="Pullulanase_N2"/>
    <property type="match status" value="1"/>
</dbReference>
<dbReference type="PANTHER" id="PTHR43002">
    <property type="entry name" value="GLYCOGEN DEBRANCHING ENZYME"/>
    <property type="match status" value="1"/>
</dbReference>
<accession>A0ABT7E2K9</accession>
<dbReference type="InterPro" id="IPR013780">
    <property type="entry name" value="Glyco_hydro_b"/>
</dbReference>
<dbReference type="NCBIfam" id="TIGR02103">
    <property type="entry name" value="pullul_strch"/>
    <property type="match status" value="1"/>
</dbReference>
<evidence type="ECO:0000259" key="2">
    <source>
        <dbReference type="SMART" id="SM00642"/>
    </source>
</evidence>
<organism evidence="3 4">
    <name type="scientific">Parachitinimonas caeni</name>
    <dbReference type="NCBI Taxonomy" id="3031301"/>
    <lineage>
        <taxon>Bacteria</taxon>
        <taxon>Pseudomonadati</taxon>
        <taxon>Pseudomonadota</taxon>
        <taxon>Betaproteobacteria</taxon>
        <taxon>Neisseriales</taxon>
        <taxon>Chitinibacteraceae</taxon>
        <taxon>Parachitinimonas</taxon>
    </lineage>
</organism>
<dbReference type="Proteomes" id="UP001172778">
    <property type="component" value="Unassembled WGS sequence"/>
</dbReference>
<evidence type="ECO:0000256" key="1">
    <source>
        <dbReference type="ARBA" id="ARBA00008061"/>
    </source>
</evidence>
<protein>
    <submittedName>
        <fullName evidence="3">Pullulanase-type alpha-1,6-glucosidase</fullName>
    </submittedName>
</protein>
<evidence type="ECO:0000313" key="3">
    <source>
        <dbReference type="EMBL" id="MDK2125635.1"/>
    </source>
</evidence>
<dbReference type="InterPro" id="IPR017853">
    <property type="entry name" value="GH"/>
</dbReference>
<gene>
    <name evidence="3" type="primary">pulA</name>
    <name evidence="3" type="ORF">PZA18_16395</name>
</gene>
<reference evidence="3" key="1">
    <citation type="submission" date="2023-03" db="EMBL/GenBank/DDBJ databases">
        <title>Chitinimonas shenzhenensis gen. nov., sp. nov., a novel member of family Burkholderiaceae isolated from activated sludge collected in Shen Zhen, China.</title>
        <authorList>
            <person name="Wang X."/>
        </authorList>
    </citation>
    <scope>NUCLEOTIDE SEQUENCE</scope>
    <source>
        <strain evidence="3">DQS-5</strain>
    </source>
</reference>
<comment type="similarity">
    <text evidence="1">Belongs to the glycosyl hydrolase 13 family.</text>
</comment>
<dbReference type="SUPFAM" id="SSF51011">
    <property type="entry name" value="Glycosyl hydrolase domain"/>
    <property type="match status" value="1"/>
</dbReference>
<dbReference type="InterPro" id="IPR040671">
    <property type="entry name" value="Pullulanase_N2"/>
</dbReference>
<proteinExistence type="inferred from homology"/>
<dbReference type="SUPFAM" id="SSF81296">
    <property type="entry name" value="E set domains"/>
    <property type="match status" value="2"/>
</dbReference>
<dbReference type="InterPro" id="IPR013783">
    <property type="entry name" value="Ig-like_fold"/>
</dbReference>
<dbReference type="RefSeq" id="WP_284101946.1">
    <property type="nucleotide sequence ID" value="NZ_JARRAF010000021.1"/>
</dbReference>
<dbReference type="EMBL" id="JARRAF010000021">
    <property type="protein sequence ID" value="MDK2125635.1"/>
    <property type="molecule type" value="Genomic_DNA"/>
</dbReference>
<dbReference type="Gene3D" id="2.60.40.10">
    <property type="entry name" value="Immunoglobulins"/>
    <property type="match status" value="1"/>
</dbReference>
<dbReference type="SMART" id="SM00642">
    <property type="entry name" value="Aamy"/>
    <property type="match status" value="1"/>
</dbReference>